<proteinExistence type="predicted"/>
<gene>
    <name evidence="2" type="ORF">PMI13_02015</name>
</gene>
<accession>J3CI35</accession>
<dbReference type="Proteomes" id="UP000007509">
    <property type="component" value="Unassembled WGS sequence"/>
</dbReference>
<dbReference type="AlphaFoldDB" id="J3CI35"/>
<sequence>MTPGIIITPSSSFMVYLLLIIIYPSSSIDYWYWIRYITKKSLTEYSVRLFY</sequence>
<comment type="caution">
    <text evidence="2">The sequence shown here is derived from an EMBL/GenBank/DDBJ whole genome shotgun (WGS) entry which is preliminary data.</text>
</comment>
<keyword evidence="3" id="KW-1185">Reference proteome</keyword>
<feature type="non-terminal residue" evidence="2">
    <location>
        <position position="51"/>
    </location>
</feature>
<organism evidence="2 3">
    <name type="scientific">Chryseobacterium populi</name>
    <dbReference type="NCBI Taxonomy" id="1144316"/>
    <lineage>
        <taxon>Bacteria</taxon>
        <taxon>Pseudomonadati</taxon>
        <taxon>Bacteroidota</taxon>
        <taxon>Flavobacteriia</taxon>
        <taxon>Flavobacteriales</taxon>
        <taxon>Weeksellaceae</taxon>
        <taxon>Chryseobacterium group</taxon>
        <taxon>Chryseobacterium</taxon>
    </lineage>
</organism>
<evidence type="ECO:0000313" key="3">
    <source>
        <dbReference type="Proteomes" id="UP000007509"/>
    </source>
</evidence>
<evidence type="ECO:0000256" key="1">
    <source>
        <dbReference type="SAM" id="Phobius"/>
    </source>
</evidence>
<dbReference type="EMBL" id="AKJY01000034">
    <property type="protein sequence ID" value="EJL72024.1"/>
    <property type="molecule type" value="Genomic_DNA"/>
</dbReference>
<reference evidence="2 3" key="1">
    <citation type="journal article" date="2012" name="J. Bacteriol.">
        <title>Twenty-one genome sequences from Pseudomonas species and 19 genome sequences from diverse bacteria isolated from the rhizosphere and endosphere of Populus deltoides.</title>
        <authorList>
            <person name="Brown S.D."/>
            <person name="Utturkar S.M."/>
            <person name="Klingeman D.M."/>
            <person name="Johnson C.M."/>
            <person name="Martin S.L."/>
            <person name="Land M.L."/>
            <person name="Lu T.Y."/>
            <person name="Schadt C.W."/>
            <person name="Doktycz M.J."/>
            <person name="Pelletier D.A."/>
        </authorList>
    </citation>
    <scope>NUCLEOTIDE SEQUENCE [LARGE SCALE GENOMIC DNA]</scope>
    <source>
        <strain evidence="2 3">CF314</strain>
    </source>
</reference>
<name>J3CI35_9FLAO</name>
<feature type="transmembrane region" description="Helical" evidence="1">
    <location>
        <begin position="13"/>
        <end position="33"/>
    </location>
</feature>
<keyword evidence="1" id="KW-0472">Membrane</keyword>
<keyword evidence="1" id="KW-1133">Transmembrane helix</keyword>
<evidence type="ECO:0000313" key="2">
    <source>
        <dbReference type="EMBL" id="EJL72024.1"/>
    </source>
</evidence>
<keyword evidence="1" id="KW-0812">Transmembrane</keyword>
<protein>
    <submittedName>
        <fullName evidence="2">Uncharacterized protein</fullName>
    </submittedName>
</protein>